<name>A0ABT4PD19_9ACTN</name>
<dbReference type="InterPro" id="IPR003760">
    <property type="entry name" value="PnrA-like"/>
</dbReference>
<comment type="caution">
    <text evidence="7">The sequence shown here is derived from an EMBL/GenBank/DDBJ whole genome shotgun (WGS) entry which is preliminary data.</text>
</comment>
<evidence type="ECO:0000313" key="8">
    <source>
        <dbReference type="Proteomes" id="UP001301132"/>
    </source>
</evidence>
<keyword evidence="8" id="KW-1185">Reference proteome</keyword>
<feature type="domain" description="ABC transporter substrate-binding protein PnrA-like" evidence="6">
    <location>
        <begin position="2"/>
        <end position="100"/>
    </location>
</feature>
<dbReference type="EMBL" id="JAPWHU010000814">
    <property type="protein sequence ID" value="MCZ4639028.1"/>
    <property type="molecule type" value="Genomic_DNA"/>
</dbReference>
<dbReference type="Pfam" id="PF02608">
    <property type="entry name" value="Bmp"/>
    <property type="match status" value="1"/>
</dbReference>
<proteinExistence type="predicted"/>
<keyword evidence="5" id="KW-0449">Lipoprotein</keyword>
<comment type="subcellular location">
    <subcellularLocation>
        <location evidence="1">Cell membrane</location>
    </subcellularLocation>
</comment>
<dbReference type="InterPro" id="IPR050957">
    <property type="entry name" value="BMP_lipoprotein"/>
</dbReference>
<reference evidence="7 8" key="1">
    <citation type="submission" date="2022-12" db="EMBL/GenBank/DDBJ databases">
        <authorList>
            <person name="Abashina T."/>
            <person name="Solyanikova I."/>
            <person name="Delegan Y."/>
        </authorList>
    </citation>
    <scope>NUCLEOTIDE SEQUENCE [LARGE SCALE GENOMIC DNA]</scope>
    <source>
        <strain evidence="7 8">IPS92ro</strain>
    </source>
</reference>
<protein>
    <submittedName>
        <fullName evidence="7">BMP family ABC transporter substrate-binding protein</fullName>
    </submittedName>
</protein>
<evidence type="ECO:0000259" key="6">
    <source>
        <dbReference type="Pfam" id="PF02608"/>
    </source>
</evidence>
<dbReference type="RefSeq" id="WP_269636633.1">
    <property type="nucleotide sequence ID" value="NZ_JAPWHU010000814.1"/>
</dbReference>
<feature type="non-terminal residue" evidence="7">
    <location>
        <position position="1"/>
    </location>
</feature>
<keyword evidence="2" id="KW-1003">Cell membrane</keyword>
<evidence type="ECO:0000256" key="1">
    <source>
        <dbReference type="ARBA" id="ARBA00004236"/>
    </source>
</evidence>
<dbReference type="PANTHER" id="PTHR34296:SF2">
    <property type="entry name" value="ABC TRANSPORTER GUANOSINE-BINDING PROTEIN NUPN"/>
    <property type="match status" value="1"/>
</dbReference>
<dbReference type="Gene3D" id="3.40.50.2300">
    <property type="match status" value="1"/>
</dbReference>
<gene>
    <name evidence="7" type="ORF">O3S69_33820</name>
</gene>
<evidence type="ECO:0000256" key="2">
    <source>
        <dbReference type="ARBA" id="ARBA00022475"/>
    </source>
</evidence>
<evidence type="ECO:0000256" key="4">
    <source>
        <dbReference type="ARBA" id="ARBA00023136"/>
    </source>
</evidence>
<evidence type="ECO:0000256" key="3">
    <source>
        <dbReference type="ARBA" id="ARBA00022729"/>
    </source>
</evidence>
<keyword evidence="4" id="KW-0472">Membrane</keyword>
<dbReference type="Proteomes" id="UP001301132">
    <property type="component" value="Unassembled WGS sequence"/>
</dbReference>
<organism evidence="7 8">
    <name type="scientific">Streptomyces rubrogriseus</name>
    <dbReference type="NCBI Taxonomy" id="194673"/>
    <lineage>
        <taxon>Bacteria</taxon>
        <taxon>Bacillati</taxon>
        <taxon>Actinomycetota</taxon>
        <taxon>Actinomycetes</taxon>
        <taxon>Kitasatosporales</taxon>
        <taxon>Streptomycetaceae</taxon>
        <taxon>Streptomyces</taxon>
        <taxon>Streptomyces violaceoruber group</taxon>
    </lineage>
</organism>
<dbReference type="PANTHER" id="PTHR34296">
    <property type="entry name" value="TRANSCRIPTIONAL ACTIVATOR PROTEIN MED"/>
    <property type="match status" value="1"/>
</dbReference>
<keyword evidence="3" id="KW-0732">Signal</keyword>
<sequence length="125" mass="12880">QIEKKADVVYAAAGLSGQGVIEAAAKAKIWAIGVDSDQYKQEALATYKDSILTSALKDINGAVFALAKSVEDGKPLTGTHTFDLKSDGVGLSDSNPKFAEVPGAEEAVEKAKAGIVDGSIKVATE</sequence>
<accession>A0ABT4PD19</accession>
<evidence type="ECO:0000256" key="5">
    <source>
        <dbReference type="ARBA" id="ARBA00023288"/>
    </source>
</evidence>
<evidence type="ECO:0000313" key="7">
    <source>
        <dbReference type="EMBL" id="MCZ4639028.1"/>
    </source>
</evidence>